<evidence type="ECO:0000313" key="9">
    <source>
        <dbReference type="Proteomes" id="UP000325684"/>
    </source>
</evidence>
<evidence type="ECO:0000256" key="1">
    <source>
        <dbReference type="ARBA" id="ARBA00004651"/>
    </source>
</evidence>
<feature type="transmembrane region" description="Helical" evidence="6">
    <location>
        <begin position="361"/>
        <end position="381"/>
    </location>
</feature>
<dbReference type="GO" id="GO:0005886">
    <property type="term" value="C:plasma membrane"/>
    <property type="evidence" value="ECO:0007669"/>
    <property type="project" value="UniProtKB-SubCell"/>
</dbReference>
<evidence type="ECO:0000256" key="5">
    <source>
        <dbReference type="ARBA" id="ARBA00023136"/>
    </source>
</evidence>
<sequence length="426" mass="47775">MTLSRRTEGPTVHSTGGDPCAFSRDQVRATFQCFAWFLRRQRTFIVTTALAVAAMSLFMTYLAAPVYTAQAAIVVERTRNPILRNEKERPLTAIEQSNDLRDMLRSRPVIEAVVEELRPHEPARRQSKLRRFLEVSFDRLGILAAMPLRERFIRRWGKMIVVDADDDYVRISFTHEDPAVATAVVNAVVDAHRSQYVKMLRASQGLRLRRDLMDRAQLELTSLRQILAAHEAPASANAVGFAEALSRLRVVRELIWTIETQTLALRSNLGPAHPDTMASEQTGKTLRAAFSALETEIRTLEQTAARSEEMNLLIRASRETLDGTRERVDRALMLEQSDTRTLNLRVAEYAAMPAVPNASRLFQLVIGIAAGLIFAFSAAIIRDRMKPQQLSVDVVERILRSPVRAVVGDVAKAAGQIGRPRSLKNN</sequence>
<keyword evidence="2" id="KW-1003">Cell membrane</keyword>
<evidence type="ECO:0000256" key="4">
    <source>
        <dbReference type="ARBA" id="ARBA00022989"/>
    </source>
</evidence>
<dbReference type="PANTHER" id="PTHR32309:SF13">
    <property type="entry name" value="FERRIC ENTEROBACTIN TRANSPORT PROTEIN FEPE"/>
    <property type="match status" value="1"/>
</dbReference>
<keyword evidence="9" id="KW-1185">Reference proteome</keyword>
<feature type="transmembrane region" description="Helical" evidence="6">
    <location>
        <begin position="44"/>
        <end position="64"/>
    </location>
</feature>
<evidence type="ECO:0000256" key="6">
    <source>
        <dbReference type="SAM" id="Phobius"/>
    </source>
</evidence>
<evidence type="ECO:0000313" key="8">
    <source>
        <dbReference type="EMBL" id="KAB0265160.1"/>
    </source>
</evidence>
<proteinExistence type="predicted"/>
<accession>A0A5N3P614</accession>
<name>A0A5N3P614_9HYPH</name>
<gene>
    <name evidence="8" type="ORF">FEZ63_19625</name>
</gene>
<organism evidence="8 9">
    <name type="scientific">Microvirga brassicacearum</name>
    <dbReference type="NCBI Taxonomy" id="2580413"/>
    <lineage>
        <taxon>Bacteria</taxon>
        <taxon>Pseudomonadati</taxon>
        <taxon>Pseudomonadota</taxon>
        <taxon>Alphaproteobacteria</taxon>
        <taxon>Hyphomicrobiales</taxon>
        <taxon>Methylobacteriaceae</taxon>
        <taxon>Microvirga</taxon>
    </lineage>
</organism>
<dbReference type="Proteomes" id="UP000325684">
    <property type="component" value="Unassembled WGS sequence"/>
</dbReference>
<keyword evidence="4 6" id="KW-1133">Transmembrane helix</keyword>
<comment type="subcellular location">
    <subcellularLocation>
        <location evidence="1">Cell membrane</location>
        <topology evidence="1">Multi-pass membrane protein</topology>
    </subcellularLocation>
</comment>
<protein>
    <recommendedName>
        <fullName evidence="7">Polysaccharide chain length determinant N-terminal domain-containing protein</fullName>
    </recommendedName>
</protein>
<dbReference type="InterPro" id="IPR003856">
    <property type="entry name" value="LPS_length_determ_N"/>
</dbReference>
<dbReference type="EMBL" id="VCMV01000041">
    <property type="protein sequence ID" value="KAB0265160.1"/>
    <property type="molecule type" value="Genomic_DNA"/>
</dbReference>
<dbReference type="PANTHER" id="PTHR32309">
    <property type="entry name" value="TYROSINE-PROTEIN KINASE"/>
    <property type="match status" value="1"/>
</dbReference>
<evidence type="ECO:0000259" key="7">
    <source>
        <dbReference type="Pfam" id="PF02706"/>
    </source>
</evidence>
<dbReference type="AlphaFoldDB" id="A0A5N3P614"/>
<evidence type="ECO:0000256" key="2">
    <source>
        <dbReference type="ARBA" id="ARBA00022475"/>
    </source>
</evidence>
<dbReference type="InterPro" id="IPR050445">
    <property type="entry name" value="Bact_polysacc_biosynth/exp"/>
</dbReference>
<feature type="domain" description="Polysaccharide chain length determinant N-terminal" evidence="7">
    <location>
        <begin position="38"/>
        <end position="117"/>
    </location>
</feature>
<comment type="caution">
    <text evidence="8">The sequence shown here is derived from an EMBL/GenBank/DDBJ whole genome shotgun (WGS) entry which is preliminary data.</text>
</comment>
<dbReference type="Pfam" id="PF02706">
    <property type="entry name" value="Wzz"/>
    <property type="match status" value="1"/>
</dbReference>
<dbReference type="GO" id="GO:0004713">
    <property type="term" value="F:protein tyrosine kinase activity"/>
    <property type="evidence" value="ECO:0007669"/>
    <property type="project" value="TreeGrafter"/>
</dbReference>
<dbReference type="RefSeq" id="WP_150947654.1">
    <property type="nucleotide sequence ID" value="NZ_VCMV01000041.1"/>
</dbReference>
<reference evidence="8 9" key="1">
    <citation type="journal article" date="2019" name="Microorganisms">
        <title>Genome Insights into the Novel Species Microvirga brassicacearum, a Rapeseed Endophyte with Biotechnological Potential.</title>
        <authorList>
            <person name="Jimenez-Gomez A."/>
            <person name="Saati-Santamaria Z."/>
            <person name="Igual J.M."/>
            <person name="Rivas R."/>
            <person name="Mateos P.F."/>
            <person name="Garcia-Fraile P."/>
        </authorList>
    </citation>
    <scope>NUCLEOTIDE SEQUENCE [LARGE SCALE GENOMIC DNA]</scope>
    <source>
        <strain evidence="8 9">CDVBN77</strain>
    </source>
</reference>
<evidence type="ECO:0000256" key="3">
    <source>
        <dbReference type="ARBA" id="ARBA00022692"/>
    </source>
</evidence>
<keyword evidence="3 6" id="KW-0812">Transmembrane</keyword>
<dbReference type="OrthoDB" id="8015883at2"/>
<keyword evidence="5 6" id="KW-0472">Membrane</keyword>